<comment type="caution">
    <text evidence="1">The sequence shown here is derived from an EMBL/GenBank/DDBJ whole genome shotgun (WGS) entry which is preliminary data.</text>
</comment>
<protein>
    <submittedName>
        <fullName evidence="1">Uncharacterized protein</fullName>
    </submittedName>
</protein>
<gene>
    <name evidence="1" type="ORF">FB45DRAFT_325487</name>
</gene>
<proteinExistence type="predicted"/>
<evidence type="ECO:0000313" key="2">
    <source>
        <dbReference type="Proteomes" id="UP001221142"/>
    </source>
</evidence>
<name>A0AAD7B620_9AGAR</name>
<accession>A0AAD7B620</accession>
<keyword evidence="2" id="KW-1185">Reference proteome</keyword>
<evidence type="ECO:0000313" key="1">
    <source>
        <dbReference type="EMBL" id="KAJ7610826.1"/>
    </source>
</evidence>
<dbReference type="AlphaFoldDB" id="A0AAD7B620"/>
<sequence length="235" mass="25883">MEMFAALIKDPTGWNLRPFIDDKTLVESKADGPSPVNKCAHYLRLIRLPAEEVFRALRASLLAYPAEAPYTIICLLLLGEDLIDVFRDFTAAMKVFGLEDAIAQFFKHVEENAGATVLRDVQRAAKQTILGYTGIAAAKAPGARVVDDINKGSSHTIFLSSLSTSRMNAPFAPLHASAGKRGSSAPCWDRRLSILLRVAFSRFPPCRRRLLSTSTLCANSSRRISFLSGKKRIMI</sequence>
<organism evidence="1 2">
    <name type="scientific">Roridomyces roridus</name>
    <dbReference type="NCBI Taxonomy" id="1738132"/>
    <lineage>
        <taxon>Eukaryota</taxon>
        <taxon>Fungi</taxon>
        <taxon>Dikarya</taxon>
        <taxon>Basidiomycota</taxon>
        <taxon>Agaricomycotina</taxon>
        <taxon>Agaricomycetes</taxon>
        <taxon>Agaricomycetidae</taxon>
        <taxon>Agaricales</taxon>
        <taxon>Marasmiineae</taxon>
        <taxon>Mycenaceae</taxon>
        <taxon>Roridomyces</taxon>
    </lineage>
</organism>
<dbReference type="EMBL" id="JARKIF010000034">
    <property type="protein sequence ID" value="KAJ7610826.1"/>
    <property type="molecule type" value="Genomic_DNA"/>
</dbReference>
<dbReference type="Proteomes" id="UP001221142">
    <property type="component" value="Unassembled WGS sequence"/>
</dbReference>
<reference evidence="1" key="1">
    <citation type="submission" date="2023-03" db="EMBL/GenBank/DDBJ databases">
        <title>Massive genome expansion in bonnet fungi (Mycena s.s.) driven by repeated elements and novel gene families across ecological guilds.</title>
        <authorList>
            <consortium name="Lawrence Berkeley National Laboratory"/>
            <person name="Harder C.B."/>
            <person name="Miyauchi S."/>
            <person name="Viragh M."/>
            <person name="Kuo A."/>
            <person name="Thoen E."/>
            <person name="Andreopoulos B."/>
            <person name="Lu D."/>
            <person name="Skrede I."/>
            <person name="Drula E."/>
            <person name="Henrissat B."/>
            <person name="Morin E."/>
            <person name="Kohler A."/>
            <person name="Barry K."/>
            <person name="LaButti K."/>
            <person name="Morin E."/>
            <person name="Salamov A."/>
            <person name="Lipzen A."/>
            <person name="Mereny Z."/>
            <person name="Hegedus B."/>
            <person name="Baldrian P."/>
            <person name="Stursova M."/>
            <person name="Weitz H."/>
            <person name="Taylor A."/>
            <person name="Grigoriev I.V."/>
            <person name="Nagy L.G."/>
            <person name="Martin F."/>
            <person name="Kauserud H."/>
        </authorList>
    </citation>
    <scope>NUCLEOTIDE SEQUENCE</scope>
    <source>
        <strain evidence="1">9284</strain>
    </source>
</reference>